<sequence>MPASKRRAEDHDRDDPSNNDDYGDAVDECEPDAQTPRGPTRKSAVITTATISDTSSTTTRTTDSRASSPSKRAPSTQQLLTSASIAFASLSAAGPAPPPRLSVLVDQLKNLDADRHLCVASSAGAVRSAVQAIGEVHLQVRGPPPSVEMLGDILDDSADCAASMDPKPFWHDAMHWQMLRQAVVKDSQFRATLRSAAGLATASVGILGTANAKLGTVAASTNTSTSTSKKVDYCVTILDRGDARIAQLVKAGVLLNHTAFEPYTKTPIGLSIETKARKADEDEALAQIGVWISAQHQCPQDLIQRSMPSLEQGQAAWWTALKELEFLPGVGVLKHLWFLWRPQGRRPRGPTPSCGIGYTWAARRRQRACVRSLFA</sequence>
<dbReference type="Pfam" id="PF20516">
    <property type="entry name" value="PDDEXK_12"/>
    <property type="match status" value="1"/>
</dbReference>
<dbReference type="AlphaFoldDB" id="A0A136IJJ3"/>
<feature type="compositionally biased region" description="Basic and acidic residues" evidence="1">
    <location>
        <begin position="1"/>
        <end position="16"/>
    </location>
</feature>
<dbReference type="OrthoDB" id="4161186at2759"/>
<feature type="region of interest" description="Disordered" evidence="1">
    <location>
        <begin position="1"/>
        <end position="77"/>
    </location>
</feature>
<evidence type="ECO:0000313" key="3">
    <source>
        <dbReference type="EMBL" id="KXJ85122.1"/>
    </source>
</evidence>
<name>A0A136IJJ3_9PEZI</name>
<evidence type="ECO:0000313" key="4">
    <source>
        <dbReference type="Proteomes" id="UP000070501"/>
    </source>
</evidence>
<feature type="domain" description="PD-(D/E)XK nuclease-like" evidence="2">
    <location>
        <begin position="141"/>
        <end position="340"/>
    </location>
</feature>
<dbReference type="InterPro" id="IPR046797">
    <property type="entry name" value="PDDEXK_12"/>
</dbReference>
<dbReference type="InParanoid" id="A0A136IJJ3"/>
<reference evidence="4" key="1">
    <citation type="submission" date="2016-02" db="EMBL/GenBank/DDBJ databases">
        <title>Draft genome sequence of Microdochium bolleyi, a fungal endophyte of beachgrass.</title>
        <authorList>
            <consortium name="DOE Joint Genome Institute"/>
            <person name="David A.S."/>
            <person name="May G."/>
            <person name="Haridas S."/>
            <person name="Lim J."/>
            <person name="Wang M."/>
            <person name="Labutti K."/>
            <person name="Lipzen A."/>
            <person name="Barry K."/>
            <person name="Grigoriev I.V."/>
        </authorList>
    </citation>
    <scope>NUCLEOTIDE SEQUENCE [LARGE SCALE GENOMIC DNA]</scope>
    <source>
        <strain evidence="4">J235TASD1</strain>
    </source>
</reference>
<dbReference type="EMBL" id="KQ964295">
    <property type="protein sequence ID" value="KXJ85122.1"/>
    <property type="molecule type" value="Genomic_DNA"/>
</dbReference>
<keyword evidence="4" id="KW-1185">Reference proteome</keyword>
<dbReference type="Proteomes" id="UP000070501">
    <property type="component" value="Unassembled WGS sequence"/>
</dbReference>
<organism evidence="3 4">
    <name type="scientific">Microdochium bolleyi</name>
    <dbReference type="NCBI Taxonomy" id="196109"/>
    <lineage>
        <taxon>Eukaryota</taxon>
        <taxon>Fungi</taxon>
        <taxon>Dikarya</taxon>
        <taxon>Ascomycota</taxon>
        <taxon>Pezizomycotina</taxon>
        <taxon>Sordariomycetes</taxon>
        <taxon>Xylariomycetidae</taxon>
        <taxon>Xylariales</taxon>
        <taxon>Microdochiaceae</taxon>
        <taxon>Microdochium</taxon>
    </lineage>
</organism>
<gene>
    <name evidence="3" type="ORF">Micbo1qcDRAFT_198929</name>
</gene>
<accession>A0A136IJJ3</accession>
<evidence type="ECO:0000256" key="1">
    <source>
        <dbReference type="SAM" id="MobiDB-lite"/>
    </source>
</evidence>
<dbReference type="STRING" id="196109.A0A136IJJ3"/>
<feature type="compositionally biased region" description="Low complexity" evidence="1">
    <location>
        <begin position="46"/>
        <end position="77"/>
    </location>
</feature>
<proteinExistence type="predicted"/>
<evidence type="ECO:0000259" key="2">
    <source>
        <dbReference type="Pfam" id="PF20516"/>
    </source>
</evidence>
<feature type="compositionally biased region" description="Acidic residues" evidence="1">
    <location>
        <begin position="17"/>
        <end position="31"/>
    </location>
</feature>
<protein>
    <recommendedName>
        <fullName evidence="2">PD-(D/E)XK nuclease-like domain-containing protein</fullName>
    </recommendedName>
</protein>